<dbReference type="InterPro" id="IPR017911">
    <property type="entry name" value="MacB-like_ATP-bd"/>
</dbReference>
<evidence type="ECO:0000256" key="1">
    <source>
        <dbReference type="ARBA" id="ARBA00022448"/>
    </source>
</evidence>
<dbReference type="EMBL" id="MDYQ01000353">
    <property type="protein sequence ID" value="PRP76045.1"/>
    <property type="molecule type" value="Genomic_DNA"/>
</dbReference>
<keyword evidence="2" id="KW-0547">Nucleotide-binding</keyword>
<keyword evidence="1" id="KW-0813">Transport</keyword>
<name>A0A2P6MWG9_9EUKA</name>
<dbReference type="GO" id="GO:0005886">
    <property type="term" value="C:plasma membrane"/>
    <property type="evidence" value="ECO:0007669"/>
    <property type="project" value="TreeGrafter"/>
</dbReference>
<dbReference type="PANTHER" id="PTHR24220">
    <property type="entry name" value="IMPORT ATP-BINDING PROTEIN"/>
    <property type="match status" value="1"/>
</dbReference>
<organism evidence="6 7">
    <name type="scientific">Planoprotostelium fungivorum</name>
    <dbReference type="NCBI Taxonomy" id="1890364"/>
    <lineage>
        <taxon>Eukaryota</taxon>
        <taxon>Amoebozoa</taxon>
        <taxon>Evosea</taxon>
        <taxon>Variosea</taxon>
        <taxon>Cavosteliida</taxon>
        <taxon>Cavosteliaceae</taxon>
        <taxon>Planoprotostelium</taxon>
    </lineage>
</organism>
<sequence length="376" mass="42237">MEEEDGLRPQEIPSSPLIVKTTAQVETHTTIDFNEDQYYGNTRVAKSDPHADDPDTLVYMKNVHKTYLLGIEGVPALRGVDLVIKRGEFVVIFGTSGGGKTTMLNILGTIDKPTKGELRLAGTRTFFLIRPPLMVTGVTSNTKDSELSNIRLQKIGFVFQTFNLLASLSAVENVEMPMILNGVLSTEDRRNRARELLAKVGMEPRMNHVPSQLSGGEQQRVTIARAIANSPEILLLDEPTGDLDTVNTHLVMKLLADLNREEKITMIMVTHDVALKQFADRVIWMRDGKIQRIEMCDPKKKSDAIAKNEAELQEARRKREESQKRQGPPVTEFRKPTDYNTHPGYGAVRPSQVKREVKEELVSLSPPQRTRENFPV</sequence>
<evidence type="ECO:0000256" key="2">
    <source>
        <dbReference type="ARBA" id="ARBA00022741"/>
    </source>
</evidence>
<feature type="region of interest" description="Disordered" evidence="4">
    <location>
        <begin position="310"/>
        <end position="376"/>
    </location>
</feature>
<dbReference type="GO" id="GO:0016887">
    <property type="term" value="F:ATP hydrolysis activity"/>
    <property type="evidence" value="ECO:0007669"/>
    <property type="project" value="InterPro"/>
</dbReference>
<evidence type="ECO:0000259" key="5">
    <source>
        <dbReference type="PROSITE" id="PS50893"/>
    </source>
</evidence>
<dbReference type="InterPro" id="IPR017871">
    <property type="entry name" value="ABC_transporter-like_CS"/>
</dbReference>
<proteinExistence type="predicted"/>
<accession>A0A2P6MWG9</accession>
<keyword evidence="7" id="KW-1185">Reference proteome</keyword>
<dbReference type="PANTHER" id="PTHR24220:SF688">
    <property type="entry name" value="ABC TRANSPORTER H FAMILY MEMBER 2"/>
    <property type="match status" value="1"/>
</dbReference>
<dbReference type="AlphaFoldDB" id="A0A2P6MWG9"/>
<dbReference type="PROSITE" id="PS50893">
    <property type="entry name" value="ABC_TRANSPORTER_2"/>
    <property type="match status" value="1"/>
</dbReference>
<dbReference type="GO" id="GO:0005524">
    <property type="term" value="F:ATP binding"/>
    <property type="evidence" value="ECO:0007669"/>
    <property type="project" value="UniProtKB-KW"/>
</dbReference>
<dbReference type="SMART" id="SM00382">
    <property type="entry name" value="AAA"/>
    <property type="match status" value="1"/>
</dbReference>
<dbReference type="Gene3D" id="3.40.50.300">
    <property type="entry name" value="P-loop containing nucleotide triphosphate hydrolases"/>
    <property type="match status" value="1"/>
</dbReference>
<dbReference type="GO" id="GO:0022857">
    <property type="term" value="F:transmembrane transporter activity"/>
    <property type="evidence" value="ECO:0007669"/>
    <property type="project" value="TreeGrafter"/>
</dbReference>
<dbReference type="InParanoid" id="A0A2P6MWG9"/>
<dbReference type="Pfam" id="PF00005">
    <property type="entry name" value="ABC_tran"/>
    <property type="match status" value="1"/>
</dbReference>
<dbReference type="Proteomes" id="UP000241769">
    <property type="component" value="Unassembled WGS sequence"/>
</dbReference>
<dbReference type="InterPro" id="IPR003439">
    <property type="entry name" value="ABC_transporter-like_ATP-bd"/>
</dbReference>
<evidence type="ECO:0000313" key="7">
    <source>
        <dbReference type="Proteomes" id="UP000241769"/>
    </source>
</evidence>
<feature type="domain" description="ABC transporter" evidence="5">
    <location>
        <begin position="58"/>
        <end position="312"/>
    </location>
</feature>
<dbReference type="STRING" id="1890364.A0A2P6MWG9"/>
<feature type="compositionally biased region" description="Basic and acidic residues" evidence="4">
    <location>
        <begin position="310"/>
        <end position="324"/>
    </location>
</feature>
<dbReference type="CDD" id="cd03255">
    <property type="entry name" value="ABC_MJ0796_LolCDE_FtsE"/>
    <property type="match status" value="1"/>
</dbReference>
<reference evidence="6 7" key="1">
    <citation type="journal article" date="2018" name="Genome Biol. Evol.">
        <title>Multiple Roots of Fruiting Body Formation in Amoebozoa.</title>
        <authorList>
            <person name="Hillmann F."/>
            <person name="Forbes G."/>
            <person name="Novohradska S."/>
            <person name="Ferling I."/>
            <person name="Riege K."/>
            <person name="Groth M."/>
            <person name="Westermann M."/>
            <person name="Marz M."/>
            <person name="Spaller T."/>
            <person name="Winckler T."/>
            <person name="Schaap P."/>
            <person name="Glockner G."/>
        </authorList>
    </citation>
    <scope>NUCLEOTIDE SEQUENCE [LARGE SCALE GENOMIC DNA]</scope>
    <source>
        <strain evidence="6 7">Jena</strain>
    </source>
</reference>
<dbReference type="InterPro" id="IPR015854">
    <property type="entry name" value="ABC_transpr_LolD-like"/>
</dbReference>
<dbReference type="SUPFAM" id="SSF52540">
    <property type="entry name" value="P-loop containing nucleoside triphosphate hydrolases"/>
    <property type="match status" value="1"/>
</dbReference>
<dbReference type="GO" id="GO:0098796">
    <property type="term" value="C:membrane protein complex"/>
    <property type="evidence" value="ECO:0007669"/>
    <property type="project" value="UniProtKB-ARBA"/>
</dbReference>
<gene>
    <name evidence="6" type="ORF">PROFUN_01761</name>
</gene>
<keyword evidence="3" id="KW-0067">ATP-binding</keyword>
<dbReference type="InterPro" id="IPR027417">
    <property type="entry name" value="P-loop_NTPase"/>
</dbReference>
<dbReference type="PROSITE" id="PS00211">
    <property type="entry name" value="ABC_TRANSPORTER_1"/>
    <property type="match status" value="1"/>
</dbReference>
<evidence type="ECO:0000313" key="6">
    <source>
        <dbReference type="EMBL" id="PRP76045.1"/>
    </source>
</evidence>
<dbReference type="FunFam" id="3.40.50.300:FF:000032">
    <property type="entry name" value="Export ABC transporter ATP-binding protein"/>
    <property type="match status" value="1"/>
</dbReference>
<dbReference type="InterPro" id="IPR003593">
    <property type="entry name" value="AAA+_ATPase"/>
</dbReference>
<protein>
    <recommendedName>
        <fullName evidence="5">ABC transporter domain-containing protein</fullName>
    </recommendedName>
</protein>
<dbReference type="OrthoDB" id="6500128at2759"/>
<comment type="caution">
    <text evidence="6">The sequence shown here is derived from an EMBL/GenBank/DDBJ whole genome shotgun (WGS) entry which is preliminary data.</text>
</comment>
<evidence type="ECO:0000256" key="3">
    <source>
        <dbReference type="ARBA" id="ARBA00022840"/>
    </source>
</evidence>
<evidence type="ECO:0000256" key="4">
    <source>
        <dbReference type="SAM" id="MobiDB-lite"/>
    </source>
</evidence>